<proteinExistence type="predicted"/>
<feature type="compositionally biased region" description="Polar residues" evidence="1">
    <location>
        <begin position="118"/>
        <end position="128"/>
    </location>
</feature>
<gene>
    <name evidence="2" type="ORF">IFM89_034493</name>
</gene>
<feature type="compositionally biased region" description="Basic and acidic residues" evidence="1">
    <location>
        <begin position="145"/>
        <end position="167"/>
    </location>
</feature>
<evidence type="ECO:0000256" key="1">
    <source>
        <dbReference type="SAM" id="MobiDB-lite"/>
    </source>
</evidence>
<evidence type="ECO:0000313" key="2">
    <source>
        <dbReference type="EMBL" id="KAF9603160.1"/>
    </source>
</evidence>
<feature type="region of interest" description="Disordered" evidence="1">
    <location>
        <begin position="92"/>
        <end position="167"/>
    </location>
</feature>
<accession>A0A835LQ01</accession>
<sequence>MLHTEPEQIGPNYFAYYRNEFEQFFSQNVNHGCKGKEPLRTLFANGIADSLSDFKKERFKASLKQTVTALTQEVDEMLEPVLAMYEIKKHLSDKERVANNPHSDEYYTSPSPYKKQKLSSSPSSNGVATNAGAFGTETYEGASGSEDKDSKYPRVVSSEESRSRSVK</sequence>
<dbReference type="OrthoDB" id="21449at2759"/>
<organism evidence="2 3">
    <name type="scientific">Coptis chinensis</name>
    <dbReference type="NCBI Taxonomy" id="261450"/>
    <lineage>
        <taxon>Eukaryota</taxon>
        <taxon>Viridiplantae</taxon>
        <taxon>Streptophyta</taxon>
        <taxon>Embryophyta</taxon>
        <taxon>Tracheophyta</taxon>
        <taxon>Spermatophyta</taxon>
        <taxon>Magnoliopsida</taxon>
        <taxon>Ranunculales</taxon>
        <taxon>Ranunculaceae</taxon>
        <taxon>Coptidoideae</taxon>
        <taxon>Coptis</taxon>
    </lineage>
</organism>
<comment type="caution">
    <text evidence="2">The sequence shown here is derived from an EMBL/GenBank/DDBJ whole genome shotgun (WGS) entry which is preliminary data.</text>
</comment>
<dbReference type="AlphaFoldDB" id="A0A835LQ01"/>
<dbReference type="EMBL" id="JADFTS010000006">
    <property type="protein sequence ID" value="KAF9603160.1"/>
    <property type="molecule type" value="Genomic_DNA"/>
</dbReference>
<keyword evidence="3" id="KW-1185">Reference proteome</keyword>
<evidence type="ECO:0000313" key="3">
    <source>
        <dbReference type="Proteomes" id="UP000631114"/>
    </source>
</evidence>
<protein>
    <submittedName>
        <fullName evidence="2">Uncharacterized protein</fullName>
    </submittedName>
</protein>
<feature type="compositionally biased region" description="Basic and acidic residues" evidence="1">
    <location>
        <begin position="92"/>
        <end position="105"/>
    </location>
</feature>
<reference evidence="2 3" key="1">
    <citation type="submission" date="2020-10" db="EMBL/GenBank/DDBJ databases">
        <title>The Coptis chinensis genome and diversification of protoberbering-type alkaloids.</title>
        <authorList>
            <person name="Wang B."/>
            <person name="Shu S."/>
            <person name="Song C."/>
            <person name="Liu Y."/>
        </authorList>
    </citation>
    <scope>NUCLEOTIDE SEQUENCE [LARGE SCALE GENOMIC DNA]</scope>
    <source>
        <strain evidence="2">HL-2020</strain>
        <tissue evidence="2">Leaf</tissue>
    </source>
</reference>
<dbReference type="Proteomes" id="UP000631114">
    <property type="component" value="Unassembled WGS sequence"/>
</dbReference>
<name>A0A835LQ01_9MAGN</name>